<dbReference type="Proteomes" id="UP000515204">
    <property type="component" value="Unplaced"/>
</dbReference>
<dbReference type="OrthoDB" id="6126731at2759"/>
<feature type="transmembrane region" description="Helical" evidence="3">
    <location>
        <begin position="266"/>
        <end position="289"/>
    </location>
</feature>
<evidence type="ECO:0000256" key="2">
    <source>
        <dbReference type="SAM" id="MobiDB-lite"/>
    </source>
</evidence>
<dbReference type="GeneID" id="106750545"/>
<sequence>MCAGVSKTVRSETVHKSLLSFLQKSGRDTRNRCRRLYSSVLQQVIRVLCDVVAIRERLSLGAAPRSPPLSRRLRRLGLHHDRLDSTEGSVMPRESCRGLLLTLVSVFVGLCESADAISGAQHPVCKPGLEFWSTDRGSCWPCTRCDPEFTLSTCSVHKDTICGPLSALELDWSFLSTRKRPEAVQRRFEAVTSKMLWQLPEPTDERREQLHEEAGDLVGLNHEDSGLLDDEQPISASQESKEAHDPRERRKSTNLDNLPWDWQTGALVLAVCACIVFFLVAGCSALVYARQWRRMKRNFEPAGLEEISARLNLMVKAELAELVAGAPMNPGDPETRCQYLEKLLDRKRETPVVAAAAAAAAAASWPVEAGGNLYIEEGGTPRSKRSQIARIQRNIETILSHKTNGAD</sequence>
<dbReference type="AlphaFoldDB" id="A0A6P3Y7V9"/>
<organism evidence="5 6">
    <name type="scientific">Dinoponera quadriceps</name>
    <name type="common">South American ant</name>
    <dbReference type="NCBI Taxonomy" id="609295"/>
    <lineage>
        <taxon>Eukaryota</taxon>
        <taxon>Metazoa</taxon>
        <taxon>Ecdysozoa</taxon>
        <taxon>Arthropoda</taxon>
        <taxon>Hexapoda</taxon>
        <taxon>Insecta</taxon>
        <taxon>Pterygota</taxon>
        <taxon>Neoptera</taxon>
        <taxon>Endopterygota</taxon>
        <taxon>Hymenoptera</taxon>
        <taxon>Apocrita</taxon>
        <taxon>Aculeata</taxon>
        <taxon>Formicoidea</taxon>
        <taxon>Formicidae</taxon>
        <taxon>Ponerinae</taxon>
        <taxon>Ponerini</taxon>
        <taxon>Dinoponera</taxon>
    </lineage>
</organism>
<feature type="repeat" description="TNFR-Cys" evidence="1">
    <location>
        <begin position="124"/>
        <end position="162"/>
    </location>
</feature>
<protein>
    <submittedName>
        <fullName evidence="6">Uncharacterized protein LOC106750545 isoform X1</fullName>
    </submittedName>
</protein>
<accession>A0A6P3Y7V9</accession>
<feature type="domain" description="TNFR-Cys" evidence="4">
    <location>
        <begin position="124"/>
        <end position="162"/>
    </location>
</feature>
<keyword evidence="3" id="KW-1133">Transmembrane helix</keyword>
<keyword evidence="3" id="KW-0472">Membrane</keyword>
<dbReference type="PROSITE" id="PS50050">
    <property type="entry name" value="TNFR_NGFR_2"/>
    <property type="match status" value="1"/>
</dbReference>
<feature type="region of interest" description="Disordered" evidence="2">
    <location>
        <begin position="235"/>
        <end position="255"/>
    </location>
</feature>
<evidence type="ECO:0000256" key="1">
    <source>
        <dbReference type="PROSITE-ProRule" id="PRU00206"/>
    </source>
</evidence>
<evidence type="ECO:0000313" key="6">
    <source>
        <dbReference type="RefSeq" id="XP_014486448.1"/>
    </source>
</evidence>
<feature type="compositionally biased region" description="Basic and acidic residues" evidence="2">
    <location>
        <begin position="239"/>
        <end position="253"/>
    </location>
</feature>
<keyword evidence="5" id="KW-1185">Reference proteome</keyword>
<gene>
    <name evidence="6" type="primary">LOC106750545</name>
</gene>
<evidence type="ECO:0000256" key="3">
    <source>
        <dbReference type="SAM" id="Phobius"/>
    </source>
</evidence>
<comment type="caution">
    <text evidence="1">Lacks conserved residue(s) required for the propagation of feature annotation.</text>
</comment>
<dbReference type="PROSITE" id="PS00652">
    <property type="entry name" value="TNFR_NGFR_1"/>
    <property type="match status" value="1"/>
</dbReference>
<name>A0A6P3Y7V9_DINQU</name>
<dbReference type="RefSeq" id="XP_014486448.1">
    <property type="nucleotide sequence ID" value="XM_014630962.1"/>
</dbReference>
<dbReference type="CTD" id="32849"/>
<keyword evidence="3" id="KW-0812">Transmembrane</keyword>
<reference evidence="6" key="1">
    <citation type="submission" date="2025-08" db="UniProtKB">
        <authorList>
            <consortium name="RefSeq"/>
        </authorList>
    </citation>
    <scope>IDENTIFICATION</scope>
</reference>
<evidence type="ECO:0000313" key="5">
    <source>
        <dbReference type="Proteomes" id="UP000515204"/>
    </source>
</evidence>
<proteinExistence type="predicted"/>
<dbReference type="InterPro" id="IPR001368">
    <property type="entry name" value="TNFR/NGFR_Cys_rich_reg"/>
</dbReference>
<evidence type="ECO:0000259" key="4">
    <source>
        <dbReference type="PROSITE" id="PS50050"/>
    </source>
</evidence>
<dbReference type="KEGG" id="dqu:106750545"/>